<reference evidence="1" key="2">
    <citation type="submission" date="2016-04" db="EMBL/GenBank/DDBJ databases">
        <title>A third family of staphylococcal conjugative plasmids.</title>
        <authorList>
            <person name="Townsend D.E."/>
            <person name="Ramsay J.P."/>
            <person name="Price K."/>
            <person name="Ngyuen Q."/>
        </authorList>
    </citation>
    <scope>NUCLEOTIDE SEQUENCE</scope>
    <source>
        <strain evidence="1">WG260</strain>
        <plasmid evidence="1">pWBG4</plasmid>
    </source>
</reference>
<organism evidence="1">
    <name type="scientific">Staphylococcus aureus</name>
    <dbReference type="NCBI Taxonomy" id="1280"/>
    <lineage>
        <taxon>Bacteria</taxon>
        <taxon>Bacillati</taxon>
        <taxon>Bacillota</taxon>
        <taxon>Bacilli</taxon>
        <taxon>Bacillales</taxon>
        <taxon>Staphylococcaceae</taxon>
        <taxon>Staphylococcus</taxon>
    </lineage>
</organism>
<reference evidence="1" key="1">
    <citation type="journal article" date="1985" name="Aust J Exp Biol Med Sci 63 (PT 4) 63 ( Pt">
        <title>A plasmid for diffusible pigment production in Staphylococcus aureus.</title>
        <authorList>
            <person name="Townsend D.E."/>
            <person name="Grubb W.B."/>
            <person name="Annear D.I."/>
        </authorList>
    </citation>
    <scope>NUCLEOTIDE SEQUENCE</scope>
    <source>
        <strain evidence="1">WG260</strain>
        <plasmid evidence="1">pWBG4</plasmid>
    </source>
</reference>
<sequence>MRRGDILINLGEYQYNDFYDLEENFKKTLEPKFDNKNRLMYTDMTIDDEKEYREILKWLLNNGYYIKQFPNVIKKQTSLKRFACDEIKAKIRKNKKYNSKDSIPWADRRELINELEIVKK</sequence>
<dbReference type="RefSeq" id="WP_172687459.1">
    <property type="nucleotide sequence ID" value="NZ_KX149096.1"/>
</dbReference>
<dbReference type="EMBL" id="KX149096">
    <property type="protein sequence ID" value="ANS91787.1"/>
    <property type="molecule type" value="Genomic_DNA"/>
</dbReference>
<protein>
    <submittedName>
        <fullName evidence="1">Uncharacterized protein</fullName>
    </submittedName>
</protein>
<dbReference type="AlphaFoldDB" id="A0A3G1E337"/>
<gene>
    <name evidence="1" type="ORF">PWBG4_00019</name>
</gene>
<geneLocation type="plasmid" evidence="1">
    <name>pWBG4</name>
</geneLocation>
<keyword evidence="1" id="KW-0614">Plasmid</keyword>
<proteinExistence type="predicted"/>
<accession>A0A3G1E337</accession>
<name>A0A3G1E337_STAAU</name>
<evidence type="ECO:0000313" key="1">
    <source>
        <dbReference type="EMBL" id="ANS91787.1"/>
    </source>
</evidence>